<feature type="compositionally biased region" description="Basic and acidic residues" evidence="1">
    <location>
        <begin position="105"/>
        <end position="114"/>
    </location>
</feature>
<dbReference type="EMBL" id="AHZU02000991">
    <property type="protein sequence ID" value="KFG37692.1"/>
    <property type="molecule type" value="Genomic_DNA"/>
</dbReference>
<evidence type="ECO:0000256" key="1">
    <source>
        <dbReference type="SAM" id="MobiDB-lite"/>
    </source>
</evidence>
<organism evidence="2 3">
    <name type="scientific">Toxoplasma gondii GAB2-2007-GAL-DOM2</name>
    <dbReference type="NCBI Taxonomy" id="1130820"/>
    <lineage>
        <taxon>Eukaryota</taxon>
        <taxon>Sar</taxon>
        <taxon>Alveolata</taxon>
        <taxon>Apicomplexa</taxon>
        <taxon>Conoidasida</taxon>
        <taxon>Coccidia</taxon>
        <taxon>Eucoccidiorida</taxon>
        <taxon>Eimeriorina</taxon>
        <taxon>Sarcocystidae</taxon>
        <taxon>Toxoplasma</taxon>
    </lineage>
</organism>
<protein>
    <submittedName>
        <fullName evidence="2">Uncharacterized protein</fullName>
    </submittedName>
</protein>
<comment type="caution">
    <text evidence="2">The sequence shown here is derived from an EMBL/GenBank/DDBJ whole genome shotgun (WGS) entry which is preliminary data.</text>
</comment>
<feature type="compositionally biased region" description="Basic and acidic residues" evidence="1">
    <location>
        <begin position="1"/>
        <end position="22"/>
    </location>
</feature>
<feature type="compositionally biased region" description="Polar residues" evidence="1">
    <location>
        <begin position="71"/>
        <end position="83"/>
    </location>
</feature>
<reference evidence="2 3" key="1">
    <citation type="submission" date="2014-02" db="EMBL/GenBank/DDBJ databases">
        <authorList>
            <person name="Sibley D."/>
            <person name="Venepally P."/>
            <person name="Karamycheva S."/>
            <person name="Hadjithomas M."/>
            <person name="Khan A."/>
            <person name="Brunk B."/>
            <person name="Roos D."/>
            <person name="Caler E."/>
            <person name="Lorenzi H."/>
        </authorList>
    </citation>
    <scope>NUCLEOTIDE SEQUENCE [LARGE SCALE GENOMIC DNA]</scope>
    <source>
        <strain evidence="2 3">GAB2-2007-GAL-DOM2</strain>
    </source>
</reference>
<sequence length="364" mass="38654">MEDAKLQAIHDHLSAKKQERGRRGGLGTGARASRSEPPPPAPAGDGHVYFSDDDERDGKQGSRKQEKTEGPTESSGETLSPTSPLYAFFVRGGTLAPSVPAEQEELGKKSRRDSPPNPQAASSSAVGPGGGSAKKRKEAPASSRKRNMPEAVPDQRGSEDESEKKSKRKKKRSAFVEQDTEAEQVRCVSAAKPEEGERNQDSSEDEPDASFSASSCVQLSGLPLLRLSLSRAGAAPSSLRSFALQDVLSHLLQVERVTTCGASAGNAKQGKPKAFLIVGGSGHVDRVLLEVGGNREKLKKATLRHISGLLQLESGESGHLNGTFLRVSSDVAEDEEPCLSGSFQASTFILPKKGEVTLYGFALP</sequence>
<dbReference type="OrthoDB" id="332366at2759"/>
<evidence type="ECO:0000313" key="3">
    <source>
        <dbReference type="Proteomes" id="UP000028837"/>
    </source>
</evidence>
<feature type="compositionally biased region" description="Basic and acidic residues" evidence="1">
    <location>
        <begin position="192"/>
        <end position="201"/>
    </location>
</feature>
<evidence type="ECO:0000313" key="2">
    <source>
        <dbReference type="EMBL" id="KFG37692.1"/>
    </source>
</evidence>
<feature type="region of interest" description="Disordered" evidence="1">
    <location>
        <begin position="1"/>
        <end position="212"/>
    </location>
</feature>
<dbReference type="AlphaFoldDB" id="A0A086JZX4"/>
<feature type="compositionally biased region" description="Basic and acidic residues" evidence="1">
    <location>
        <begin position="56"/>
        <end position="70"/>
    </location>
</feature>
<dbReference type="Proteomes" id="UP000028837">
    <property type="component" value="Unassembled WGS sequence"/>
</dbReference>
<proteinExistence type="predicted"/>
<name>A0A086JZX4_TOXGO</name>
<dbReference type="VEuPathDB" id="ToxoDB:TGDOM2_202760"/>
<gene>
    <name evidence="2" type="ORF">TGDOM2_202760</name>
</gene>
<accession>A0A086JZX4</accession>